<keyword evidence="2" id="KW-1185">Reference proteome</keyword>
<dbReference type="Pfam" id="PF06013">
    <property type="entry name" value="WXG100"/>
    <property type="match status" value="1"/>
</dbReference>
<organism evidence="1 2">
    <name type="scientific">Fodinicola feengrottensis</name>
    <dbReference type="NCBI Taxonomy" id="435914"/>
    <lineage>
        <taxon>Bacteria</taxon>
        <taxon>Bacillati</taxon>
        <taxon>Actinomycetota</taxon>
        <taxon>Actinomycetes</taxon>
        <taxon>Mycobacteriales</taxon>
        <taxon>Fodinicola</taxon>
    </lineage>
</organism>
<dbReference type="SUPFAM" id="SSF140453">
    <property type="entry name" value="EsxAB dimer-like"/>
    <property type="match status" value="1"/>
</dbReference>
<dbReference type="InterPro" id="IPR010310">
    <property type="entry name" value="T7SS_ESAT-6-like"/>
</dbReference>
<name>A0ABN2GTU6_9ACTN</name>
<dbReference type="RefSeq" id="WP_279583324.1">
    <property type="nucleotide sequence ID" value="NZ_BAAANY010000009.1"/>
</dbReference>
<dbReference type="Proteomes" id="UP001500618">
    <property type="component" value="Unassembled WGS sequence"/>
</dbReference>
<gene>
    <name evidence="1" type="ORF">GCM10009765_27580</name>
</gene>
<dbReference type="InterPro" id="IPR036689">
    <property type="entry name" value="ESAT-6-like_sf"/>
</dbReference>
<dbReference type="EMBL" id="BAAANY010000009">
    <property type="protein sequence ID" value="GAA1676727.1"/>
    <property type="molecule type" value="Genomic_DNA"/>
</dbReference>
<evidence type="ECO:0008006" key="3">
    <source>
        <dbReference type="Google" id="ProtNLM"/>
    </source>
</evidence>
<accession>A0ABN2GTU6</accession>
<evidence type="ECO:0000313" key="1">
    <source>
        <dbReference type="EMBL" id="GAA1676727.1"/>
    </source>
</evidence>
<comment type="caution">
    <text evidence="1">The sequence shown here is derived from an EMBL/GenBank/DDBJ whole genome shotgun (WGS) entry which is preliminary data.</text>
</comment>
<proteinExistence type="predicted"/>
<protein>
    <recommendedName>
        <fullName evidence="3">WXG100 family type VII secretion target</fullName>
    </recommendedName>
</protein>
<evidence type="ECO:0000313" key="2">
    <source>
        <dbReference type="Proteomes" id="UP001500618"/>
    </source>
</evidence>
<sequence length="146" mass="15466">MAAPSASDNIALPSSCQVRAQVRLDRPGAGKVVINGKNKVFLTREFVMGAQYEVGGNVSGLQNLASDQQSYIGRFNGILNEINSAAKDTLSKWDGGSSEGYSKQHQEYDAHFTQVQSAFNKLVSATDGAASNYSALMGKLNGLFGG</sequence>
<dbReference type="Gene3D" id="1.10.287.1060">
    <property type="entry name" value="ESAT-6-like"/>
    <property type="match status" value="1"/>
</dbReference>
<reference evidence="1 2" key="1">
    <citation type="journal article" date="2019" name="Int. J. Syst. Evol. Microbiol.">
        <title>The Global Catalogue of Microorganisms (GCM) 10K type strain sequencing project: providing services to taxonomists for standard genome sequencing and annotation.</title>
        <authorList>
            <consortium name="The Broad Institute Genomics Platform"/>
            <consortium name="The Broad Institute Genome Sequencing Center for Infectious Disease"/>
            <person name="Wu L."/>
            <person name="Ma J."/>
        </authorList>
    </citation>
    <scope>NUCLEOTIDE SEQUENCE [LARGE SCALE GENOMIC DNA]</scope>
    <source>
        <strain evidence="1 2">JCM 14718</strain>
    </source>
</reference>